<sequence>MMFPVLSPVTELALPTLDATSWQQVAESEAKALLTQDEGGKLRAVGLEAQDVWVWVGLDLPFPIRYPISRKMIRHHVGISYNLVYRQSSVS</sequence>
<reference evidence="1 2" key="1">
    <citation type="journal article" date="2019" name="Mol. Ecol. Resour.">
        <title>Improving Illumina assemblies with Hi-C and long reads: an example with the North African dromedary.</title>
        <authorList>
            <person name="Elbers J.P."/>
            <person name="Rogers M.F."/>
            <person name="Perelman P.L."/>
            <person name="Proskuryakova A.A."/>
            <person name="Serdyukova N.A."/>
            <person name="Johnson W.E."/>
            <person name="Horin P."/>
            <person name="Corander J."/>
            <person name="Murphy D."/>
            <person name="Burger P.A."/>
        </authorList>
    </citation>
    <scope>NUCLEOTIDE SEQUENCE [LARGE SCALE GENOMIC DNA]</scope>
    <source>
        <strain evidence="1">Drom800</strain>
        <tissue evidence="1">Blood</tissue>
    </source>
</reference>
<accession>A0A5N4C7H7</accession>
<proteinExistence type="predicted"/>
<evidence type="ECO:0000313" key="1">
    <source>
        <dbReference type="EMBL" id="KAB1254875.1"/>
    </source>
</evidence>
<keyword evidence="2" id="KW-1185">Reference proteome</keyword>
<organism evidence="1 2">
    <name type="scientific">Camelus dromedarius</name>
    <name type="common">Dromedary</name>
    <name type="synonym">Arabian camel</name>
    <dbReference type="NCBI Taxonomy" id="9838"/>
    <lineage>
        <taxon>Eukaryota</taxon>
        <taxon>Metazoa</taxon>
        <taxon>Chordata</taxon>
        <taxon>Craniata</taxon>
        <taxon>Vertebrata</taxon>
        <taxon>Euteleostomi</taxon>
        <taxon>Mammalia</taxon>
        <taxon>Eutheria</taxon>
        <taxon>Laurasiatheria</taxon>
        <taxon>Artiodactyla</taxon>
        <taxon>Tylopoda</taxon>
        <taxon>Camelidae</taxon>
        <taxon>Camelus</taxon>
    </lineage>
</organism>
<dbReference type="EMBL" id="JWIN03000033">
    <property type="protein sequence ID" value="KAB1254875.1"/>
    <property type="molecule type" value="Genomic_DNA"/>
</dbReference>
<gene>
    <name evidence="1" type="ORF">Cadr_000028942</name>
</gene>
<comment type="caution">
    <text evidence="1">The sequence shown here is derived from an EMBL/GenBank/DDBJ whole genome shotgun (WGS) entry which is preliminary data.</text>
</comment>
<dbReference type="Proteomes" id="UP000299084">
    <property type="component" value="Unassembled WGS sequence"/>
</dbReference>
<dbReference type="AlphaFoldDB" id="A0A5N4C7H7"/>
<evidence type="ECO:0000313" key="2">
    <source>
        <dbReference type="Proteomes" id="UP000299084"/>
    </source>
</evidence>
<name>A0A5N4C7H7_CAMDR</name>
<protein>
    <submittedName>
        <fullName evidence="1">Uncharacterized protein</fullName>
    </submittedName>
</protein>